<dbReference type="AlphaFoldDB" id="A0A0E9UNL6"/>
<dbReference type="EMBL" id="GBXM01041231">
    <property type="protein sequence ID" value="JAH67346.1"/>
    <property type="molecule type" value="Transcribed_RNA"/>
</dbReference>
<organism evidence="1">
    <name type="scientific">Anguilla anguilla</name>
    <name type="common">European freshwater eel</name>
    <name type="synonym">Muraena anguilla</name>
    <dbReference type="NCBI Taxonomy" id="7936"/>
    <lineage>
        <taxon>Eukaryota</taxon>
        <taxon>Metazoa</taxon>
        <taxon>Chordata</taxon>
        <taxon>Craniata</taxon>
        <taxon>Vertebrata</taxon>
        <taxon>Euteleostomi</taxon>
        <taxon>Actinopterygii</taxon>
        <taxon>Neopterygii</taxon>
        <taxon>Teleostei</taxon>
        <taxon>Anguilliformes</taxon>
        <taxon>Anguillidae</taxon>
        <taxon>Anguilla</taxon>
    </lineage>
</organism>
<sequence length="38" mass="4434">MWSMEASRCMLGMEASCPSVCWVFSLRNMGPSMLWMMR</sequence>
<name>A0A0E9UNL6_ANGAN</name>
<reference evidence="1" key="1">
    <citation type="submission" date="2014-11" db="EMBL/GenBank/DDBJ databases">
        <authorList>
            <person name="Amaro Gonzalez C."/>
        </authorList>
    </citation>
    <scope>NUCLEOTIDE SEQUENCE</scope>
</reference>
<accession>A0A0E9UNL6</accession>
<proteinExistence type="predicted"/>
<reference evidence="1" key="2">
    <citation type="journal article" date="2015" name="Fish Shellfish Immunol.">
        <title>Early steps in the European eel (Anguilla anguilla)-Vibrio vulnificus interaction in the gills: Role of the RtxA13 toxin.</title>
        <authorList>
            <person name="Callol A."/>
            <person name="Pajuelo D."/>
            <person name="Ebbesson L."/>
            <person name="Teles M."/>
            <person name="MacKenzie S."/>
            <person name="Amaro C."/>
        </authorList>
    </citation>
    <scope>NUCLEOTIDE SEQUENCE</scope>
</reference>
<protein>
    <submittedName>
        <fullName evidence="1">Uncharacterized protein</fullName>
    </submittedName>
</protein>
<evidence type="ECO:0000313" key="1">
    <source>
        <dbReference type="EMBL" id="JAH67346.1"/>
    </source>
</evidence>